<proteinExistence type="predicted"/>
<sequence length="458" mass="50398">SDPYEDPSSGHIPPLPAVSPFLSTNVDTTDSDTPDAPPSPTFIAIDDEPISPEFDATYYDPEGDILILEALLNNDPEPPSSNQRDYFPSVHKDLKVVEPKNNQSSDDEPPEVELKEFPPHLDLFLMVDRTATILIDDSTRDSSSDSSLEASSNFHSDDSSDSSSRHLLSDHSSPDLPSTSAGPSRKRRRSPMTFVPALPPVSRSLSPVCADLIPSPKRVMDSGYLADVEVGPRETSLRDDVIARGSDEPHLEQDIDPEIQAEIDECFAYADALRDREIDARVVVEAVDRDKIETGVRGPVEVRVERITHPVMLNDIPELAQEGAVEVIEGVQREQGHRIVGVESAVTTLTERVAELERDNMRLRGTASVESQRKSHRVLRCSKMPNTRSEASMTHEEVKELVARRVAEKMEAREAAKNLKTLNENGDEQEGENGGNGMEEIEMKNRGNGNGGNRGNGN</sequence>
<organism evidence="3">
    <name type="scientific">Tanacetum cinerariifolium</name>
    <name type="common">Dalmatian daisy</name>
    <name type="synonym">Chrysanthemum cinerariifolium</name>
    <dbReference type="NCBI Taxonomy" id="118510"/>
    <lineage>
        <taxon>Eukaryota</taxon>
        <taxon>Viridiplantae</taxon>
        <taxon>Streptophyta</taxon>
        <taxon>Embryophyta</taxon>
        <taxon>Tracheophyta</taxon>
        <taxon>Spermatophyta</taxon>
        <taxon>Magnoliopsida</taxon>
        <taxon>eudicotyledons</taxon>
        <taxon>Gunneridae</taxon>
        <taxon>Pentapetalae</taxon>
        <taxon>asterids</taxon>
        <taxon>campanulids</taxon>
        <taxon>Asterales</taxon>
        <taxon>Asteraceae</taxon>
        <taxon>Asteroideae</taxon>
        <taxon>Anthemideae</taxon>
        <taxon>Anthemidinae</taxon>
        <taxon>Tanacetum</taxon>
    </lineage>
</organism>
<feature type="region of interest" description="Disordered" evidence="2">
    <location>
        <begin position="138"/>
        <end position="200"/>
    </location>
</feature>
<keyword evidence="1" id="KW-0175">Coiled coil</keyword>
<gene>
    <name evidence="3" type="ORF">Tci_009709</name>
</gene>
<protein>
    <recommendedName>
        <fullName evidence="4">Reverse transcriptase domain-containing protein</fullName>
    </recommendedName>
</protein>
<dbReference type="EMBL" id="BKCJ010000966">
    <property type="protein sequence ID" value="GEU37731.1"/>
    <property type="molecule type" value="Genomic_DNA"/>
</dbReference>
<feature type="compositionally biased region" description="Low complexity" evidence="2">
    <location>
        <begin position="144"/>
        <end position="154"/>
    </location>
</feature>
<evidence type="ECO:0000256" key="2">
    <source>
        <dbReference type="SAM" id="MobiDB-lite"/>
    </source>
</evidence>
<comment type="caution">
    <text evidence="3">The sequence shown here is derived from an EMBL/GenBank/DDBJ whole genome shotgun (WGS) entry which is preliminary data.</text>
</comment>
<feature type="coiled-coil region" evidence="1">
    <location>
        <begin position="339"/>
        <end position="366"/>
    </location>
</feature>
<accession>A0A6L2JL22</accession>
<feature type="compositionally biased region" description="Gly residues" evidence="2">
    <location>
        <begin position="448"/>
        <end position="458"/>
    </location>
</feature>
<evidence type="ECO:0008006" key="4">
    <source>
        <dbReference type="Google" id="ProtNLM"/>
    </source>
</evidence>
<feature type="non-terminal residue" evidence="3">
    <location>
        <position position="1"/>
    </location>
</feature>
<dbReference type="AlphaFoldDB" id="A0A6L2JL22"/>
<name>A0A6L2JL22_TANCI</name>
<feature type="region of interest" description="Disordered" evidence="2">
    <location>
        <begin position="414"/>
        <end position="458"/>
    </location>
</feature>
<feature type="region of interest" description="Disordered" evidence="2">
    <location>
        <begin position="72"/>
        <end position="116"/>
    </location>
</feature>
<feature type="region of interest" description="Disordered" evidence="2">
    <location>
        <begin position="1"/>
        <end position="50"/>
    </location>
</feature>
<evidence type="ECO:0000256" key="1">
    <source>
        <dbReference type="SAM" id="Coils"/>
    </source>
</evidence>
<reference evidence="3" key="1">
    <citation type="journal article" date="2019" name="Sci. Rep.">
        <title>Draft genome of Tanacetum cinerariifolium, the natural source of mosquito coil.</title>
        <authorList>
            <person name="Yamashiro T."/>
            <person name="Shiraishi A."/>
            <person name="Satake H."/>
            <person name="Nakayama K."/>
        </authorList>
    </citation>
    <scope>NUCLEOTIDE SEQUENCE</scope>
</reference>
<evidence type="ECO:0000313" key="3">
    <source>
        <dbReference type="EMBL" id="GEU37731.1"/>
    </source>
</evidence>
<feature type="compositionally biased region" description="Basic and acidic residues" evidence="2">
    <location>
        <begin position="155"/>
        <end position="173"/>
    </location>
</feature>